<feature type="region of interest" description="Disordered" evidence="1">
    <location>
        <begin position="267"/>
        <end position="344"/>
    </location>
</feature>
<gene>
    <name evidence="2" type="ORF">SAMN04488066_11725</name>
</gene>
<organism evidence="2 3">
    <name type="scientific">Halorubrum aquaticum</name>
    <dbReference type="NCBI Taxonomy" id="387340"/>
    <lineage>
        <taxon>Archaea</taxon>
        <taxon>Methanobacteriati</taxon>
        <taxon>Methanobacteriota</taxon>
        <taxon>Stenosarchaea group</taxon>
        <taxon>Halobacteria</taxon>
        <taxon>Halobacteriales</taxon>
        <taxon>Haloferacaceae</taxon>
        <taxon>Halorubrum</taxon>
    </lineage>
</organism>
<evidence type="ECO:0000256" key="1">
    <source>
        <dbReference type="SAM" id="MobiDB-lite"/>
    </source>
</evidence>
<dbReference type="OrthoDB" id="242411at2157"/>
<feature type="compositionally biased region" description="Basic and acidic residues" evidence="1">
    <location>
        <begin position="198"/>
        <end position="211"/>
    </location>
</feature>
<keyword evidence="3" id="KW-1185">Reference proteome</keyword>
<feature type="region of interest" description="Disordered" evidence="1">
    <location>
        <begin position="484"/>
        <end position="512"/>
    </location>
</feature>
<dbReference type="AlphaFoldDB" id="A0A1I3C1M5"/>
<feature type="compositionally biased region" description="Low complexity" evidence="1">
    <location>
        <begin position="288"/>
        <end position="314"/>
    </location>
</feature>
<accession>A0A1I3C1M5</accession>
<reference evidence="2 3" key="1">
    <citation type="submission" date="2016-10" db="EMBL/GenBank/DDBJ databases">
        <authorList>
            <person name="Varghese N."/>
            <person name="Submissions S."/>
        </authorList>
    </citation>
    <scope>NUCLEOTIDE SEQUENCE [LARGE SCALE GENOMIC DNA]</scope>
    <source>
        <strain evidence="2 3">CGMCC 1.6377</strain>
    </source>
</reference>
<feature type="compositionally biased region" description="Acidic residues" evidence="1">
    <location>
        <begin position="484"/>
        <end position="502"/>
    </location>
</feature>
<evidence type="ECO:0000313" key="2">
    <source>
        <dbReference type="EMBL" id="SFH67881.1"/>
    </source>
</evidence>
<feature type="compositionally biased region" description="Polar residues" evidence="1">
    <location>
        <begin position="320"/>
        <end position="329"/>
    </location>
</feature>
<proteinExistence type="predicted"/>
<feature type="region of interest" description="Disordered" evidence="1">
    <location>
        <begin position="142"/>
        <end position="243"/>
    </location>
</feature>
<protein>
    <submittedName>
        <fullName evidence="2">Uncharacterized protein</fullName>
    </submittedName>
</protein>
<sequence length="512" mass="52841">MTDSAPIPADEFEAALEALDPEDLVALVTELWAATANDVEVDPPVVTVRNGDARTDLLVAPAASDEIVDGTRAGDAVGLAETADAVVLPPEDSIWNDAETAAERRIAADLETVSPADLRRRLLYALPTADAESLCERFLGVPARSGSYDRGSSTGNDATEDGADETRTAGDQETVGVASAPGSTLPSRAGSGVAAGRMDSDRDAGATSDHDDPSEDVASRGRTPTDGPSRDGHATSRGSGSGVRRDRVALAVVAVVLLAAVAGAASLTGPSLTDGSGDRLDPSDDPQSTSGEASDSSDPSTSDDPQSTDSTDSVDLGDSGTYTGVTDTTGPIDAVEDPDPNGTAAARATALEPTCERTPLHVVQIQMNALRYNDPTTNDGIRTTRRFASPQNRRAVSSFSQFVDLFEGPNYAPMLAHDAARYAPLGIDGDRATVRVVTYENGSATGRYEFRMRKVNATDASLTGYGSGYDGCWMTDAVGVLPIEEVDGTGDSGTGDDSETGDDTVVHGPPGT</sequence>
<dbReference type="PANTHER" id="PTHR35716">
    <property type="entry name" value="OS05G0574700 PROTEIN-RELATED"/>
    <property type="match status" value="1"/>
</dbReference>
<evidence type="ECO:0000313" key="3">
    <source>
        <dbReference type="Proteomes" id="UP000323537"/>
    </source>
</evidence>
<name>A0A1I3C1M5_9EURY</name>
<dbReference type="Proteomes" id="UP000323537">
    <property type="component" value="Unassembled WGS sequence"/>
</dbReference>
<dbReference type="RefSeq" id="WP_149785142.1">
    <property type="nucleotide sequence ID" value="NZ_BAAADP010000001.1"/>
</dbReference>
<dbReference type="EMBL" id="FOPZ01000017">
    <property type="protein sequence ID" value="SFH67881.1"/>
    <property type="molecule type" value="Genomic_DNA"/>
</dbReference>